<sequence>MGVLLATYFDQFTNCSTISIVVKVCTGISHSLLITGILGYKAYRCLNNSRFVLATLSILRTTLIALLIVNLVKSNVPRRLSGSCFATGSTGIMPYVVIVQTVEAAFICGCFIYAVRKNHMYQGRISIQTSSDVLRGLKPMSGLGGVEFDVGGPRGWWDYVPSVSHIQQDSLGGQQRQSSFLHQPVIQFAGNQSSKSTRLSTQPASQNISRKTSTRTDTGPTISIRTPSVALSVGQALRQDLRTQTGYRPMSSASSVMSRLSKYLSRVQTFKKMLTDELYYTAFITVTFLAAAIIMLVGSRQRWLMTSLGWVCLDWIFISALTMHSFSRVVRRHEREEILQSAAAWNPGYRAEAKAGRISGRNRHANHPPSHVAGTQHRRERAMSDPFADFIPITPEPVIPVDPDFLPQEYGGNRTPTLDITPLPRSRQGSSSSTASSSTTSGVGVSLEVDLAAIPVHPSEQEYHEVENPFESMYEVT</sequence>
<dbReference type="EMBL" id="BPQB01000003">
    <property type="protein sequence ID" value="GJE86020.1"/>
    <property type="molecule type" value="Genomic_DNA"/>
</dbReference>
<evidence type="ECO:0000313" key="4">
    <source>
        <dbReference type="Proteomes" id="UP000703269"/>
    </source>
</evidence>
<feature type="transmembrane region" description="Helical" evidence="2">
    <location>
        <begin position="92"/>
        <end position="115"/>
    </location>
</feature>
<feature type="region of interest" description="Disordered" evidence="1">
    <location>
        <begin position="458"/>
        <end position="477"/>
    </location>
</feature>
<dbReference type="AlphaFoldDB" id="A0A9P3L8E7"/>
<feature type="transmembrane region" description="Helical" evidence="2">
    <location>
        <begin position="278"/>
        <end position="297"/>
    </location>
</feature>
<organism evidence="3 4">
    <name type="scientific">Phanerochaete sordida</name>
    <dbReference type="NCBI Taxonomy" id="48140"/>
    <lineage>
        <taxon>Eukaryota</taxon>
        <taxon>Fungi</taxon>
        <taxon>Dikarya</taxon>
        <taxon>Basidiomycota</taxon>
        <taxon>Agaricomycotina</taxon>
        <taxon>Agaricomycetes</taxon>
        <taxon>Polyporales</taxon>
        <taxon>Phanerochaetaceae</taxon>
        <taxon>Phanerochaete</taxon>
    </lineage>
</organism>
<keyword evidence="2" id="KW-0812">Transmembrane</keyword>
<feature type="transmembrane region" description="Helical" evidence="2">
    <location>
        <begin position="303"/>
        <end position="323"/>
    </location>
</feature>
<evidence type="ECO:0000313" key="3">
    <source>
        <dbReference type="EMBL" id="GJE86020.1"/>
    </source>
</evidence>
<protein>
    <submittedName>
        <fullName evidence="3">Uncharacterized protein</fullName>
    </submittedName>
</protein>
<feature type="region of interest" description="Disordered" evidence="1">
    <location>
        <begin position="359"/>
        <end position="378"/>
    </location>
</feature>
<dbReference type="OrthoDB" id="3267487at2759"/>
<feature type="region of interest" description="Disordered" evidence="1">
    <location>
        <begin position="407"/>
        <end position="443"/>
    </location>
</feature>
<feature type="transmembrane region" description="Helical" evidence="2">
    <location>
        <begin position="20"/>
        <end position="39"/>
    </location>
</feature>
<feature type="region of interest" description="Disordered" evidence="1">
    <location>
        <begin position="191"/>
        <end position="221"/>
    </location>
</feature>
<accession>A0A9P3L8E7</accession>
<evidence type="ECO:0000256" key="1">
    <source>
        <dbReference type="SAM" id="MobiDB-lite"/>
    </source>
</evidence>
<keyword evidence="4" id="KW-1185">Reference proteome</keyword>
<comment type="caution">
    <text evidence="3">The sequence shown here is derived from an EMBL/GenBank/DDBJ whole genome shotgun (WGS) entry which is preliminary data.</text>
</comment>
<dbReference type="Proteomes" id="UP000703269">
    <property type="component" value="Unassembled WGS sequence"/>
</dbReference>
<proteinExistence type="predicted"/>
<name>A0A9P3L8E7_9APHY</name>
<feature type="compositionally biased region" description="Low complexity" evidence="1">
    <location>
        <begin position="429"/>
        <end position="443"/>
    </location>
</feature>
<keyword evidence="2" id="KW-0472">Membrane</keyword>
<evidence type="ECO:0000256" key="2">
    <source>
        <dbReference type="SAM" id="Phobius"/>
    </source>
</evidence>
<keyword evidence="2" id="KW-1133">Transmembrane helix</keyword>
<reference evidence="3 4" key="1">
    <citation type="submission" date="2021-08" db="EMBL/GenBank/DDBJ databases">
        <title>Draft Genome Sequence of Phanerochaete sordida strain YK-624.</title>
        <authorList>
            <person name="Mori T."/>
            <person name="Dohra H."/>
            <person name="Suzuki T."/>
            <person name="Kawagishi H."/>
            <person name="Hirai H."/>
        </authorList>
    </citation>
    <scope>NUCLEOTIDE SEQUENCE [LARGE SCALE GENOMIC DNA]</scope>
    <source>
        <strain evidence="3 4">YK-624</strain>
    </source>
</reference>
<feature type="transmembrane region" description="Helical" evidence="2">
    <location>
        <begin position="51"/>
        <end position="72"/>
    </location>
</feature>
<gene>
    <name evidence="3" type="ORF">PsYK624_021000</name>
</gene>